<feature type="transmembrane region" description="Helical" evidence="5">
    <location>
        <begin position="466"/>
        <end position="493"/>
    </location>
</feature>
<evidence type="ECO:0000256" key="3">
    <source>
        <dbReference type="ARBA" id="ARBA00022679"/>
    </source>
</evidence>
<feature type="signal peptide" evidence="5">
    <location>
        <begin position="1"/>
        <end position="16"/>
    </location>
</feature>
<evidence type="ECO:0000256" key="5">
    <source>
        <dbReference type="RuleBase" id="RU362059"/>
    </source>
</evidence>
<dbReference type="Pfam" id="PF00201">
    <property type="entry name" value="UDPGT"/>
    <property type="match status" value="1"/>
</dbReference>
<dbReference type="InterPro" id="IPR002213">
    <property type="entry name" value="UDP_glucos_trans"/>
</dbReference>
<dbReference type="GO" id="GO:0016020">
    <property type="term" value="C:membrane"/>
    <property type="evidence" value="ECO:0007669"/>
    <property type="project" value="UniProtKB-SubCell"/>
</dbReference>
<dbReference type="AlphaFoldDB" id="A0A2J7R4W2"/>
<gene>
    <name evidence="6" type="ORF">B7P43_G09429</name>
</gene>
<dbReference type="PANTHER" id="PTHR48043:SF114">
    <property type="entry name" value="IP04436P-RELATED"/>
    <property type="match status" value="1"/>
</dbReference>
<keyword evidence="3 4" id="KW-0808">Transferase</keyword>
<dbReference type="Proteomes" id="UP000235965">
    <property type="component" value="Unassembled WGS sequence"/>
</dbReference>
<evidence type="ECO:0000313" key="6">
    <source>
        <dbReference type="EMBL" id="PNF35872.1"/>
    </source>
</evidence>
<dbReference type="GO" id="GO:0015020">
    <property type="term" value="F:glucuronosyltransferase activity"/>
    <property type="evidence" value="ECO:0007669"/>
    <property type="project" value="UniProtKB-EC"/>
</dbReference>
<dbReference type="FunFam" id="3.40.50.2000:FF:000050">
    <property type="entry name" value="UDP-glucuronosyltransferase"/>
    <property type="match status" value="1"/>
</dbReference>
<evidence type="ECO:0000256" key="2">
    <source>
        <dbReference type="ARBA" id="ARBA00022676"/>
    </source>
</evidence>
<comment type="similarity">
    <text evidence="1 4">Belongs to the UDP-glycosyltransferase family.</text>
</comment>
<dbReference type="Gene3D" id="3.40.50.2000">
    <property type="entry name" value="Glycogen Phosphorylase B"/>
    <property type="match status" value="1"/>
</dbReference>
<feature type="chain" id="PRO_5014211762" description="UDP-glucuronosyltransferase" evidence="5">
    <location>
        <begin position="17"/>
        <end position="514"/>
    </location>
</feature>
<keyword evidence="5" id="KW-0812">Transmembrane</keyword>
<organism evidence="6 7">
    <name type="scientific">Cryptotermes secundus</name>
    <dbReference type="NCBI Taxonomy" id="105785"/>
    <lineage>
        <taxon>Eukaryota</taxon>
        <taxon>Metazoa</taxon>
        <taxon>Ecdysozoa</taxon>
        <taxon>Arthropoda</taxon>
        <taxon>Hexapoda</taxon>
        <taxon>Insecta</taxon>
        <taxon>Pterygota</taxon>
        <taxon>Neoptera</taxon>
        <taxon>Polyneoptera</taxon>
        <taxon>Dictyoptera</taxon>
        <taxon>Blattodea</taxon>
        <taxon>Blattoidea</taxon>
        <taxon>Termitoidae</taxon>
        <taxon>Kalotermitidae</taxon>
        <taxon>Cryptotermitinae</taxon>
        <taxon>Cryptotermes</taxon>
    </lineage>
</organism>
<comment type="catalytic activity">
    <reaction evidence="5">
        <text>glucuronate acceptor + UDP-alpha-D-glucuronate = acceptor beta-D-glucuronoside + UDP + H(+)</text>
        <dbReference type="Rhea" id="RHEA:21032"/>
        <dbReference type="ChEBI" id="CHEBI:15378"/>
        <dbReference type="ChEBI" id="CHEBI:58052"/>
        <dbReference type="ChEBI" id="CHEBI:58223"/>
        <dbReference type="ChEBI" id="CHEBI:132367"/>
        <dbReference type="ChEBI" id="CHEBI:132368"/>
        <dbReference type="EC" id="2.4.1.17"/>
    </reaction>
</comment>
<name>A0A2J7R4W2_9NEOP</name>
<keyword evidence="2 4" id="KW-0328">Glycosyltransferase</keyword>
<dbReference type="SUPFAM" id="SSF53756">
    <property type="entry name" value="UDP-Glycosyltransferase/glycogen phosphorylase"/>
    <property type="match status" value="1"/>
</dbReference>
<dbReference type="OrthoDB" id="5835829at2759"/>
<dbReference type="InterPro" id="IPR050271">
    <property type="entry name" value="UDP-glycosyltransferase"/>
</dbReference>
<evidence type="ECO:0000313" key="7">
    <source>
        <dbReference type="Proteomes" id="UP000235965"/>
    </source>
</evidence>
<keyword evidence="7" id="KW-1185">Reference proteome</keyword>
<sequence length="514" mass="57800">MKVAAAALLCIQIVTCSRILAFFPHVGKSHHDVYAPYLRHLAARGHEIIAVSHFPQEYTLTNITHISIEGSVTMASTGDISFKNVESVGSIVNAIMLSYMADDHCKSILPLPQVQELVNQKFDLVITELFNTDCFLGLLHILNAPFIYFSSSVLMPWANDRIGNPDNPSYIPNLFRSYGDKMAFDERLLNTVDTYVDKWIVYPLFYDLPGRLIASKHLQVTLPSLSDIAARGSLILVNSHFSLNKPRPLVPGVVEVAGIHIDRPPNKLSQDIEDYINGAEHGVIYFNMGSMIRSDTLPDDKREAFVQAFSELPQRVLWKWESDAMPGQPNNVKIAKWLPQFDILNHPNVRVFLAHGGLLGTIEAVHVGVPMIGIPMYGDQGTNMKMVESAGMAVILQYNDITKKNILKAIRTILDNPSYKENAERTSRAFRDRPMSPMDTAIYWTEYVIRHRGAPHMRTAGADLPLYQYLLLDVIAAVLTTMLIVIYIIYFLIRKLLSVIRGRVQAASEEKKQQ</sequence>
<evidence type="ECO:0000256" key="4">
    <source>
        <dbReference type="RuleBase" id="RU003718"/>
    </source>
</evidence>
<dbReference type="EMBL" id="NEVH01007402">
    <property type="protein sequence ID" value="PNF35872.1"/>
    <property type="molecule type" value="Genomic_DNA"/>
</dbReference>
<proteinExistence type="inferred from homology"/>
<dbReference type="InterPro" id="IPR035595">
    <property type="entry name" value="UDP_glycos_trans_CS"/>
</dbReference>
<dbReference type="PANTHER" id="PTHR48043">
    <property type="entry name" value="EG:EG0003.4 PROTEIN-RELATED"/>
    <property type="match status" value="1"/>
</dbReference>
<comment type="caution">
    <text evidence="6">The sequence shown here is derived from an EMBL/GenBank/DDBJ whole genome shotgun (WGS) entry which is preliminary data.</text>
</comment>
<dbReference type="PROSITE" id="PS00375">
    <property type="entry name" value="UDPGT"/>
    <property type="match status" value="1"/>
</dbReference>
<comment type="subcellular location">
    <subcellularLocation>
        <location evidence="5">Membrane</location>
        <topology evidence="5">Single-pass membrane protein</topology>
    </subcellularLocation>
</comment>
<evidence type="ECO:0000256" key="1">
    <source>
        <dbReference type="ARBA" id="ARBA00009995"/>
    </source>
</evidence>
<keyword evidence="5" id="KW-0732">Signal</keyword>
<reference evidence="6 7" key="1">
    <citation type="submission" date="2017-12" db="EMBL/GenBank/DDBJ databases">
        <title>Hemimetabolous genomes reveal molecular basis of termite eusociality.</title>
        <authorList>
            <person name="Harrison M.C."/>
            <person name="Jongepier E."/>
            <person name="Robertson H.M."/>
            <person name="Arning N."/>
            <person name="Bitard-Feildel T."/>
            <person name="Chao H."/>
            <person name="Childers C.P."/>
            <person name="Dinh H."/>
            <person name="Doddapaneni H."/>
            <person name="Dugan S."/>
            <person name="Gowin J."/>
            <person name="Greiner C."/>
            <person name="Han Y."/>
            <person name="Hu H."/>
            <person name="Hughes D.S.T."/>
            <person name="Huylmans A.-K."/>
            <person name="Kemena C."/>
            <person name="Kremer L.P.M."/>
            <person name="Lee S.L."/>
            <person name="Lopez-Ezquerra A."/>
            <person name="Mallet L."/>
            <person name="Monroy-Kuhn J.M."/>
            <person name="Moser A."/>
            <person name="Murali S.C."/>
            <person name="Muzny D.M."/>
            <person name="Otani S."/>
            <person name="Piulachs M.-D."/>
            <person name="Poelchau M."/>
            <person name="Qu J."/>
            <person name="Schaub F."/>
            <person name="Wada-Katsumata A."/>
            <person name="Worley K.C."/>
            <person name="Xie Q."/>
            <person name="Ylla G."/>
            <person name="Poulsen M."/>
            <person name="Gibbs R.A."/>
            <person name="Schal C."/>
            <person name="Richards S."/>
            <person name="Belles X."/>
            <person name="Korb J."/>
            <person name="Bornberg-Bauer E."/>
        </authorList>
    </citation>
    <scope>NUCLEOTIDE SEQUENCE [LARGE SCALE GENOMIC DNA]</scope>
    <source>
        <tissue evidence="6">Whole body</tissue>
    </source>
</reference>
<keyword evidence="5" id="KW-0472">Membrane</keyword>
<accession>A0A2J7R4W2</accession>
<dbReference type="CDD" id="cd03784">
    <property type="entry name" value="GT1_Gtf-like"/>
    <property type="match status" value="1"/>
</dbReference>
<keyword evidence="5" id="KW-1133">Transmembrane helix</keyword>
<protein>
    <recommendedName>
        <fullName evidence="5">UDP-glucuronosyltransferase</fullName>
        <ecNumber evidence="5">2.4.1.17</ecNumber>
    </recommendedName>
</protein>
<dbReference type="EC" id="2.4.1.17" evidence="5"/>